<organism evidence="3 4">
    <name type="scientific">Chrysemys picta bellii</name>
    <name type="common">Western painted turtle</name>
    <name type="synonym">Emys bellii</name>
    <dbReference type="NCBI Taxonomy" id="8478"/>
    <lineage>
        <taxon>Eukaryota</taxon>
        <taxon>Metazoa</taxon>
        <taxon>Chordata</taxon>
        <taxon>Craniata</taxon>
        <taxon>Vertebrata</taxon>
        <taxon>Euteleostomi</taxon>
        <taxon>Archelosauria</taxon>
        <taxon>Testudinata</taxon>
        <taxon>Testudines</taxon>
        <taxon>Cryptodira</taxon>
        <taxon>Durocryptodira</taxon>
        <taxon>Testudinoidea</taxon>
        <taxon>Emydidae</taxon>
        <taxon>Chrysemys</taxon>
    </lineage>
</organism>
<name>A0A8C3HVD3_CHRPI</name>
<reference evidence="3" key="2">
    <citation type="submission" date="2025-09" db="UniProtKB">
        <authorList>
            <consortium name="Ensembl"/>
        </authorList>
    </citation>
    <scope>IDENTIFICATION</scope>
</reference>
<feature type="compositionally biased region" description="Low complexity" evidence="1">
    <location>
        <begin position="31"/>
        <end position="48"/>
    </location>
</feature>
<dbReference type="Ensembl" id="ENSCPBT00000028391.1">
    <property type="protein sequence ID" value="ENSCPBP00000024106.1"/>
    <property type="gene ID" value="ENSCPBG00000017177.1"/>
</dbReference>
<dbReference type="InterPro" id="IPR031148">
    <property type="entry name" value="Plexin"/>
</dbReference>
<sequence length="268" mass="29391">MASPMLLDGQGGGGGGSGLRCLPMTRPPAPESLLRPSSSPDSLRSRAPMLSPERDGGTRLWHLVRSHDPLGDPKEGGSKMVSEIYLTRLLATKVRGKFVDDLFETLFSTAHRASALPLPIKYMFDFLDEQADRRQISDPDVRHTWKSNCLPLRFWVNVIKNPQFVFDVHKSSITDACLSVVAQTFMDSCSTSPQRLGKDSPSTKLLYAKDLPGYPRQGSGGQGRGCDEQEGWGEWPTQGAPSWGERWGRGIRIQGLGGRRGNRAVGGQ</sequence>
<evidence type="ECO:0000313" key="3">
    <source>
        <dbReference type="Ensembl" id="ENSCPBP00000024106.1"/>
    </source>
</evidence>
<dbReference type="PANTHER" id="PTHR22625">
    <property type="entry name" value="PLEXIN"/>
    <property type="match status" value="1"/>
</dbReference>
<evidence type="ECO:0000259" key="2">
    <source>
        <dbReference type="Pfam" id="PF08337"/>
    </source>
</evidence>
<feature type="region of interest" description="Disordered" evidence="1">
    <location>
        <begin position="211"/>
        <end position="247"/>
    </location>
</feature>
<dbReference type="Pfam" id="PF08337">
    <property type="entry name" value="Plexin_cytopl"/>
    <property type="match status" value="1"/>
</dbReference>
<dbReference type="PANTHER" id="PTHR22625:SF32">
    <property type="entry name" value="PLEXIN-A3"/>
    <property type="match status" value="1"/>
</dbReference>
<protein>
    <recommendedName>
        <fullName evidence="2">Plexin cytoplasmic RasGAP domain-containing protein</fullName>
    </recommendedName>
</protein>
<dbReference type="InterPro" id="IPR008936">
    <property type="entry name" value="Rho_GTPase_activation_prot"/>
</dbReference>
<dbReference type="GO" id="GO:0017154">
    <property type="term" value="F:semaphorin receptor activity"/>
    <property type="evidence" value="ECO:0007669"/>
    <property type="project" value="InterPro"/>
</dbReference>
<feature type="compositionally biased region" description="Gly residues" evidence="1">
    <location>
        <begin position="9"/>
        <end position="18"/>
    </location>
</feature>
<dbReference type="Gene3D" id="1.10.506.10">
    <property type="entry name" value="GTPase Activation - p120gap, domain 1"/>
    <property type="match status" value="1"/>
</dbReference>
<evidence type="ECO:0000256" key="1">
    <source>
        <dbReference type="SAM" id="MobiDB-lite"/>
    </source>
</evidence>
<dbReference type="OMA" id="WHLVRSH"/>
<reference evidence="3" key="1">
    <citation type="submission" date="2025-08" db="UniProtKB">
        <authorList>
            <consortium name="Ensembl"/>
        </authorList>
    </citation>
    <scope>IDENTIFICATION</scope>
</reference>
<accession>A0A8C3HVD3</accession>
<feature type="domain" description="Plexin cytoplasmic RasGAP" evidence="2">
    <location>
        <begin position="35"/>
        <end position="214"/>
    </location>
</feature>
<dbReference type="AlphaFoldDB" id="A0A8C3HVD3"/>
<keyword evidence="4" id="KW-1185">Reference proteome</keyword>
<feature type="region of interest" description="Disordered" evidence="1">
    <location>
        <begin position="1"/>
        <end position="58"/>
    </location>
</feature>
<dbReference type="GO" id="GO:0002116">
    <property type="term" value="C:semaphorin receptor complex"/>
    <property type="evidence" value="ECO:0007669"/>
    <property type="project" value="TreeGrafter"/>
</dbReference>
<proteinExistence type="predicted"/>
<dbReference type="Proteomes" id="UP000694380">
    <property type="component" value="Unplaced"/>
</dbReference>
<dbReference type="InterPro" id="IPR013548">
    <property type="entry name" value="Plexin_cytoplasmic_RasGAP_dom"/>
</dbReference>
<dbReference type="SUPFAM" id="SSF48350">
    <property type="entry name" value="GTPase activation domain, GAP"/>
    <property type="match status" value="1"/>
</dbReference>
<evidence type="ECO:0000313" key="4">
    <source>
        <dbReference type="Proteomes" id="UP000694380"/>
    </source>
</evidence>
<dbReference type="GO" id="GO:0005886">
    <property type="term" value="C:plasma membrane"/>
    <property type="evidence" value="ECO:0007669"/>
    <property type="project" value="TreeGrafter"/>
</dbReference>
<dbReference type="GeneTree" id="ENSGT01150000286928"/>
<dbReference type="GO" id="GO:0030334">
    <property type="term" value="P:regulation of cell migration"/>
    <property type="evidence" value="ECO:0007669"/>
    <property type="project" value="TreeGrafter"/>
</dbReference>